<accession>A0A2V4ACT4</accession>
<evidence type="ECO:0000313" key="2">
    <source>
        <dbReference type="EMBL" id="PXY01814.1"/>
    </source>
</evidence>
<proteinExistence type="predicted"/>
<gene>
    <name evidence="2" type="ORF">DF185_03970</name>
</gene>
<name>A0A2V4ACT4_9BACT</name>
<dbReference type="EMBL" id="QFLI01000002">
    <property type="protein sequence ID" value="PXY01814.1"/>
    <property type="molecule type" value="Genomic_DNA"/>
</dbReference>
<dbReference type="Proteomes" id="UP000248079">
    <property type="component" value="Unassembled WGS sequence"/>
</dbReference>
<keyword evidence="1" id="KW-0472">Membrane</keyword>
<dbReference type="RefSeq" id="WP_110359451.1">
    <property type="nucleotide sequence ID" value="NZ_QFLI01000002.1"/>
</dbReference>
<keyword evidence="1" id="KW-1133">Transmembrane helix</keyword>
<organism evidence="2 3">
    <name type="scientific">Marinifilum breve</name>
    <dbReference type="NCBI Taxonomy" id="2184082"/>
    <lineage>
        <taxon>Bacteria</taxon>
        <taxon>Pseudomonadati</taxon>
        <taxon>Bacteroidota</taxon>
        <taxon>Bacteroidia</taxon>
        <taxon>Marinilabiliales</taxon>
        <taxon>Marinifilaceae</taxon>
    </lineage>
</organism>
<evidence type="ECO:0000256" key="1">
    <source>
        <dbReference type="SAM" id="Phobius"/>
    </source>
</evidence>
<dbReference type="AlphaFoldDB" id="A0A2V4ACT4"/>
<sequence>MKKLNKKISAFTLVEVIMVMILSLLVLGVVMLGFQHFQQYRAIQEKESQRLEEILLVESALDTWFFKAHEISMKDEGILFKDSVVFGLCRFEEEFLILQAKNGIERFKIKPINMRITKCKEVPYVSELYFEIITKGELAPFQFRKEYGKAVLFNAKENENEH</sequence>
<feature type="transmembrane region" description="Helical" evidence="1">
    <location>
        <begin position="12"/>
        <end position="34"/>
    </location>
</feature>
<protein>
    <recommendedName>
        <fullName evidence="4">Prepilin-type N-terminal cleavage/methylation domain-containing protein</fullName>
    </recommendedName>
</protein>
<evidence type="ECO:0000313" key="3">
    <source>
        <dbReference type="Proteomes" id="UP000248079"/>
    </source>
</evidence>
<keyword evidence="1" id="KW-0812">Transmembrane</keyword>
<keyword evidence="3" id="KW-1185">Reference proteome</keyword>
<evidence type="ECO:0008006" key="4">
    <source>
        <dbReference type="Google" id="ProtNLM"/>
    </source>
</evidence>
<comment type="caution">
    <text evidence="2">The sequence shown here is derived from an EMBL/GenBank/DDBJ whole genome shotgun (WGS) entry which is preliminary data.</text>
</comment>
<reference evidence="2 3" key="1">
    <citation type="submission" date="2018-05" db="EMBL/GenBank/DDBJ databases">
        <title>Marinifilum breve JC075T sp. nov., a marine bacterium isolated from Yongle Blue Hole in the South China Sea.</title>
        <authorList>
            <person name="Fu T."/>
        </authorList>
    </citation>
    <scope>NUCLEOTIDE SEQUENCE [LARGE SCALE GENOMIC DNA]</scope>
    <source>
        <strain evidence="2 3">JC075</strain>
    </source>
</reference>